<dbReference type="Gene3D" id="3.60.21.10">
    <property type="match status" value="1"/>
</dbReference>
<dbReference type="GO" id="GO:0006196">
    <property type="term" value="P:AMP catabolic process"/>
    <property type="evidence" value="ECO:0007669"/>
    <property type="project" value="TreeGrafter"/>
</dbReference>
<accession>A0A1B0EZ50</accession>
<dbReference type="SUPFAM" id="SSF55816">
    <property type="entry name" value="5'-nucleotidase (syn. UDP-sugar hydrolase), C-terminal domain"/>
    <property type="match status" value="1"/>
</dbReference>
<dbReference type="GO" id="GO:0046872">
    <property type="term" value="F:metal ion binding"/>
    <property type="evidence" value="ECO:0007669"/>
    <property type="project" value="UniProtKB-KW"/>
</dbReference>
<evidence type="ECO:0000259" key="7">
    <source>
        <dbReference type="Pfam" id="PF02872"/>
    </source>
</evidence>
<organism evidence="8 9">
    <name type="scientific">Lutzomyia longipalpis</name>
    <name type="common">Sand fly</name>
    <dbReference type="NCBI Taxonomy" id="7200"/>
    <lineage>
        <taxon>Eukaryota</taxon>
        <taxon>Metazoa</taxon>
        <taxon>Ecdysozoa</taxon>
        <taxon>Arthropoda</taxon>
        <taxon>Hexapoda</taxon>
        <taxon>Insecta</taxon>
        <taxon>Pterygota</taxon>
        <taxon>Neoptera</taxon>
        <taxon>Endopterygota</taxon>
        <taxon>Diptera</taxon>
        <taxon>Nematocera</taxon>
        <taxon>Psychodoidea</taxon>
        <taxon>Psychodidae</taxon>
        <taxon>Lutzomyia</taxon>
        <taxon>Lutzomyia</taxon>
    </lineage>
</organism>
<dbReference type="AlphaFoldDB" id="A0A1B0EZ50"/>
<comment type="similarity">
    <text evidence="1">Belongs to the 5'-nucleotidase family.</text>
</comment>
<dbReference type="InterPro" id="IPR036907">
    <property type="entry name" value="5'-Nucleotdase_C_sf"/>
</dbReference>
<dbReference type="InterPro" id="IPR029052">
    <property type="entry name" value="Metallo-depent_PP-like"/>
</dbReference>
<evidence type="ECO:0000256" key="3">
    <source>
        <dbReference type="ARBA" id="ARBA00022729"/>
    </source>
</evidence>
<evidence type="ECO:0000313" key="9">
    <source>
        <dbReference type="Proteomes" id="UP000092461"/>
    </source>
</evidence>
<dbReference type="EMBL" id="AJWK01021886">
    <property type="status" value="NOT_ANNOTATED_CDS"/>
    <property type="molecule type" value="Genomic_DNA"/>
</dbReference>
<dbReference type="SUPFAM" id="SSF56300">
    <property type="entry name" value="Metallo-dependent phosphatases"/>
    <property type="match status" value="1"/>
</dbReference>
<dbReference type="VEuPathDB" id="VectorBase:LLOJ006629"/>
<dbReference type="Gene3D" id="3.90.780.10">
    <property type="entry name" value="5'-Nucleotidase, C-terminal domain"/>
    <property type="match status" value="1"/>
</dbReference>
<evidence type="ECO:0000256" key="5">
    <source>
        <dbReference type="ARBA" id="ARBA00022801"/>
    </source>
</evidence>
<feature type="domain" description="5'-Nucleotidase C-terminal" evidence="7">
    <location>
        <begin position="190"/>
        <end position="315"/>
    </location>
</feature>
<evidence type="ECO:0000256" key="2">
    <source>
        <dbReference type="ARBA" id="ARBA00022723"/>
    </source>
</evidence>
<dbReference type="PANTHER" id="PTHR11575:SF32">
    <property type="entry name" value="APYRASE-LIKE PROTEIN"/>
    <property type="match status" value="1"/>
</dbReference>
<dbReference type="InterPro" id="IPR006179">
    <property type="entry name" value="5_nucleotidase/apyrase"/>
</dbReference>
<keyword evidence="9" id="KW-1185">Reference proteome</keyword>
<dbReference type="PANTHER" id="PTHR11575">
    <property type="entry name" value="5'-NUCLEOTIDASE-RELATED"/>
    <property type="match status" value="1"/>
</dbReference>
<proteinExistence type="inferred from homology"/>
<dbReference type="VEuPathDB" id="VectorBase:LLONM1_009062"/>
<keyword evidence="4" id="KW-0547">Nucleotide-binding</keyword>
<dbReference type="Pfam" id="PF00149">
    <property type="entry name" value="Metallophos"/>
    <property type="match status" value="1"/>
</dbReference>
<evidence type="ECO:0000313" key="8">
    <source>
        <dbReference type="EnsemblMetazoa" id="LLOJ006629-PA"/>
    </source>
</evidence>
<protein>
    <submittedName>
        <fullName evidence="8">Uncharacterized protein</fullName>
    </submittedName>
</protein>
<evidence type="ECO:0000259" key="6">
    <source>
        <dbReference type="Pfam" id="PF00149"/>
    </source>
</evidence>
<keyword evidence="3" id="KW-0732">Signal</keyword>
<dbReference type="InterPro" id="IPR008334">
    <property type="entry name" value="5'-Nucleotdase_C"/>
</dbReference>
<name>A0A1B0EZ50_LUTLO</name>
<evidence type="ECO:0000256" key="4">
    <source>
        <dbReference type="ARBA" id="ARBA00022741"/>
    </source>
</evidence>
<dbReference type="GO" id="GO:0000166">
    <property type="term" value="F:nucleotide binding"/>
    <property type="evidence" value="ECO:0007669"/>
    <property type="project" value="UniProtKB-KW"/>
</dbReference>
<dbReference type="EnsemblMetazoa" id="LLOJ006629-RA">
    <property type="protein sequence ID" value="LLOJ006629-PA"/>
    <property type="gene ID" value="LLOJ006629"/>
</dbReference>
<keyword evidence="2" id="KW-0479">Metal-binding</keyword>
<dbReference type="Proteomes" id="UP000092461">
    <property type="component" value="Unassembled WGS sequence"/>
</dbReference>
<dbReference type="VEuPathDB" id="VectorBase:LLONM1_004715"/>
<dbReference type="EMBL" id="AJWK01021887">
    <property type="status" value="NOT_ANNOTATED_CDS"/>
    <property type="molecule type" value="Genomic_DNA"/>
</dbReference>
<feature type="domain" description="Calcineurin-like phosphoesterase" evidence="6">
    <location>
        <begin position="5"/>
        <end position="188"/>
    </location>
</feature>
<keyword evidence="5" id="KW-0378">Hydrolase</keyword>
<dbReference type="GO" id="GO:0005886">
    <property type="term" value="C:plasma membrane"/>
    <property type="evidence" value="ECO:0007669"/>
    <property type="project" value="TreeGrafter"/>
</dbReference>
<dbReference type="Pfam" id="PF02872">
    <property type="entry name" value="5_nucleotid_C"/>
    <property type="match status" value="1"/>
</dbReference>
<dbReference type="GO" id="GO:0008253">
    <property type="term" value="F:5'-nucleotidase activity"/>
    <property type="evidence" value="ECO:0007669"/>
    <property type="project" value="TreeGrafter"/>
</dbReference>
<sequence>MIFTHGTCKPEDGEVCIGGYGRVVTTVKRLYEEKKDLNPIYLNAGDNFQGTLWYNIHRWNVTSYFLNLLPADVMTLGNHEFDHQVSGVVPFLDTINSPIVIANVDATEEPTFDGKFTKSYVIEKYSRKIGVIGVMLQTTPNIASTGKLKFTDEATAVREEAAKLKSEGIDIIIVLSHSGLEVDDPPEKGWTRSALCVTNTGGIRSLPTTPGSLNYGDLVAIIPFENTLDLLDLRGDHVLEMLEFSASSTLTWLQVSGMRIVFNMTKPVGQRVAELSLLCNECDIPVYEPLDTEKMYKFVMPSFLAGGGDGYYMVSENKQNHVVGHIDIDAFERYVAQMSPLMNPITGRITVVT</sequence>
<evidence type="ECO:0000256" key="1">
    <source>
        <dbReference type="ARBA" id="ARBA00006654"/>
    </source>
</evidence>
<reference evidence="8" key="1">
    <citation type="submission" date="2020-05" db="UniProtKB">
        <authorList>
            <consortium name="EnsemblMetazoa"/>
        </authorList>
    </citation>
    <scope>IDENTIFICATION</scope>
    <source>
        <strain evidence="8">Jacobina</strain>
    </source>
</reference>
<dbReference type="InterPro" id="IPR004843">
    <property type="entry name" value="Calcineurin-like_PHP"/>
</dbReference>